<evidence type="ECO:0000259" key="5">
    <source>
        <dbReference type="SMART" id="SM00478"/>
    </source>
</evidence>
<dbReference type="GO" id="GO:0051539">
    <property type="term" value="F:4 iron, 4 sulfur cluster binding"/>
    <property type="evidence" value="ECO:0007669"/>
    <property type="project" value="UniProtKB-KW"/>
</dbReference>
<evidence type="ECO:0000313" key="7">
    <source>
        <dbReference type="Proteomes" id="UP000255335"/>
    </source>
</evidence>
<dbReference type="NCBIfam" id="NF010494">
    <property type="entry name" value="PRK13913.1"/>
    <property type="match status" value="1"/>
</dbReference>
<dbReference type="PANTHER" id="PTHR10359:SF19">
    <property type="entry name" value="DNA REPAIR GLYCOSYLASE MJ1434-RELATED"/>
    <property type="match status" value="1"/>
</dbReference>
<keyword evidence="6" id="KW-0378">Hydrolase</keyword>
<dbReference type="EC" id="3.2.2.-" evidence="6"/>
<sequence length="230" mass="26243">MLDSSFDLFMALKKQNLLSGLPSWWWEGYGTFDVVLGSILTQNTQWSRVEKSLDSMRKAGILEEPSKSESNLMRVVGLDPYMLESHINGFQKQKSVRIVNLARAIVRDFGSFLEFVESVSLEWLLEQKGIGCESAYSILNYACLREYMVVDKYTYKLLCALGRQIDDYEELRAFCECGIRENIDSVLELYKGEINDISLGQIFARFHGKIVEFGKRKGDVASLKEAMGLN</sequence>
<dbReference type="GO" id="GO:0006284">
    <property type="term" value="P:base-excision repair"/>
    <property type="evidence" value="ECO:0007669"/>
    <property type="project" value="InterPro"/>
</dbReference>
<organism evidence="6 7">
    <name type="scientific">Helicobacter cinaedi</name>
    <dbReference type="NCBI Taxonomy" id="213"/>
    <lineage>
        <taxon>Bacteria</taxon>
        <taxon>Pseudomonadati</taxon>
        <taxon>Campylobacterota</taxon>
        <taxon>Epsilonproteobacteria</taxon>
        <taxon>Campylobacterales</taxon>
        <taxon>Helicobacteraceae</taxon>
        <taxon>Helicobacter</taxon>
    </lineage>
</organism>
<evidence type="ECO:0000256" key="2">
    <source>
        <dbReference type="ARBA" id="ARBA00022723"/>
    </source>
</evidence>
<gene>
    <name evidence="6" type="primary">magIII</name>
    <name evidence="6" type="ORF">NCTC12221_01048</name>
</gene>
<dbReference type="SMART" id="SM00478">
    <property type="entry name" value="ENDO3c"/>
    <property type="match status" value="1"/>
</dbReference>
<accession>A0A377JRF1</accession>
<dbReference type="GO" id="GO:0016798">
    <property type="term" value="F:hydrolase activity, acting on glycosyl bonds"/>
    <property type="evidence" value="ECO:0007669"/>
    <property type="project" value="UniProtKB-KW"/>
</dbReference>
<evidence type="ECO:0000313" key="6">
    <source>
        <dbReference type="EMBL" id="STP09602.1"/>
    </source>
</evidence>
<dbReference type="GO" id="GO:0046872">
    <property type="term" value="F:metal ion binding"/>
    <property type="evidence" value="ECO:0007669"/>
    <property type="project" value="UniProtKB-KW"/>
</dbReference>
<keyword evidence="2" id="KW-0479">Metal-binding</keyword>
<dbReference type="InterPro" id="IPR003265">
    <property type="entry name" value="HhH-GPD_domain"/>
</dbReference>
<dbReference type="AlphaFoldDB" id="A0A377JRF1"/>
<evidence type="ECO:0000256" key="1">
    <source>
        <dbReference type="ARBA" id="ARBA00022485"/>
    </source>
</evidence>
<dbReference type="RefSeq" id="WP_115026272.1">
    <property type="nucleotide sequence ID" value="NZ_UGHZ01000001.1"/>
</dbReference>
<feature type="domain" description="HhH-GPD" evidence="5">
    <location>
        <begin position="40"/>
        <end position="216"/>
    </location>
</feature>
<evidence type="ECO:0000256" key="3">
    <source>
        <dbReference type="ARBA" id="ARBA00023004"/>
    </source>
</evidence>
<dbReference type="InterPro" id="IPR023170">
    <property type="entry name" value="HhH_base_excis_C"/>
</dbReference>
<proteinExistence type="predicted"/>
<protein>
    <submittedName>
        <fullName evidence="6">3-methyladenine DNA glycosylase</fullName>
        <ecNumber evidence="6">3.2.2.-</ecNumber>
    </submittedName>
</protein>
<keyword evidence="3" id="KW-0408">Iron</keyword>
<dbReference type="InterPro" id="IPR011257">
    <property type="entry name" value="DNA_glycosylase"/>
</dbReference>
<keyword evidence="4" id="KW-0411">Iron-sulfur</keyword>
<name>A0A377JRF1_9HELI</name>
<dbReference type="EMBL" id="UGHZ01000001">
    <property type="protein sequence ID" value="STP09602.1"/>
    <property type="molecule type" value="Genomic_DNA"/>
</dbReference>
<evidence type="ECO:0000256" key="4">
    <source>
        <dbReference type="ARBA" id="ARBA00023014"/>
    </source>
</evidence>
<keyword evidence="1" id="KW-0004">4Fe-4S</keyword>
<dbReference type="Gene3D" id="1.10.1670.10">
    <property type="entry name" value="Helix-hairpin-Helix base-excision DNA repair enzymes (C-terminal)"/>
    <property type="match status" value="1"/>
</dbReference>
<reference evidence="6 7" key="1">
    <citation type="submission" date="2018-06" db="EMBL/GenBank/DDBJ databases">
        <authorList>
            <consortium name="Pathogen Informatics"/>
            <person name="Doyle S."/>
        </authorList>
    </citation>
    <scope>NUCLEOTIDE SEQUENCE [LARGE SCALE GENOMIC DNA]</scope>
    <source>
        <strain evidence="6 7">NCTC12221</strain>
    </source>
</reference>
<dbReference type="SUPFAM" id="SSF48150">
    <property type="entry name" value="DNA-glycosylase"/>
    <property type="match status" value="1"/>
</dbReference>
<dbReference type="CDD" id="cd00056">
    <property type="entry name" value="ENDO3c"/>
    <property type="match status" value="1"/>
</dbReference>
<dbReference type="PANTHER" id="PTHR10359">
    <property type="entry name" value="A/G-SPECIFIC ADENINE GLYCOSYLASE/ENDONUCLEASE III"/>
    <property type="match status" value="1"/>
</dbReference>
<keyword evidence="6" id="KW-0326">Glycosidase</keyword>
<dbReference type="Proteomes" id="UP000255335">
    <property type="component" value="Unassembled WGS sequence"/>
</dbReference>
<dbReference type="Gene3D" id="1.10.340.30">
    <property type="entry name" value="Hypothetical protein, domain 2"/>
    <property type="match status" value="1"/>
</dbReference>